<accession>A0AAU8AD59</accession>
<keyword evidence="1" id="KW-1133">Transmembrane helix</keyword>
<gene>
    <name evidence="2" type="ORF">PVT71_08330</name>
</gene>
<organism evidence="2">
    <name type="scientific">Alloyangia sp. H15</name>
    <dbReference type="NCBI Taxonomy" id="3029062"/>
    <lineage>
        <taxon>Bacteria</taxon>
        <taxon>Pseudomonadati</taxon>
        <taxon>Pseudomonadota</taxon>
        <taxon>Alphaproteobacteria</taxon>
        <taxon>Rhodobacterales</taxon>
        <taxon>Roseobacteraceae</taxon>
        <taxon>Alloyangia</taxon>
    </lineage>
</organism>
<feature type="transmembrane region" description="Helical" evidence="1">
    <location>
        <begin position="12"/>
        <end position="33"/>
    </location>
</feature>
<dbReference type="AlphaFoldDB" id="A0AAU8AD59"/>
<dbReference type="EMBL" id="CP123384">
    <property type="protein sequence ID" value="XCC92502.1"/>
    <property type="molecule type" value="Genomic_DNA"/>
</dbReference>
<dbReference type="RefSeq" id="WP_353471331.1">
    <property type="nucleotide sequence ID" value="NZ_CP123384.1"/>
</dbReference>
<evidence type="ECO:0000313" key="2">
    <source>
        <dbReference type="EMBL" id="XCC92502.1"/>
    </source>
</evidence>
<name>A0AAU8AD59_9RHOB</name>
<keyword evidence="1" id="KW-0472">Membrane</keyword>
<feature type="transmembrane region" description="Helical" evidence="1">
    <location>
        <begin position="45"/>
        <end position="64"/>
    </location>
</feature>
<protein>
    <submittedName>
        <fullName evidence="2">Uncharacterized protein</fullName>
    </submittedName>
</protein>
<keyword evidence="1" id="KW-0812">Transmembrane</keyword>
<proteinExistence type="predicted"/>
<sequence>MTPPSRPPSRPRLALFVFLAVYPLVTLLLYLIGPVTAEWELWQRNLLFVPIMVVAMVWVIIPRIHRHLGRWL</sequence>
<reference evidence="2" key="1">
    <citation type="submission" date="2023-02" db="EMBL/GenBank/DDBJ databases">
        <title>Description and genomic characterization of Salipiger bruguierae sp. nov., isolated from the sediment of mangrove plant Bruguiera sexangula.</title>
        <authorList>
            <person name="Long M."/>
        </authorList>
    </citation>
    <scope>NUCLEOTIDE SEQUENCE</scope>
    <source>
        <strain evidence="2">H15</strain>
    </source>
</reference>
<evidence type="ECO:0000256" key="1">
    <source>
        <dbReference type="SAM" id="Phobius"/>
    </source>
</evidence>